<organism evidence="9">
    <name type="scientific">Emiliania huxleyi</name>
    <name type="common">Coccolithophore</name>
    <name type="synonym">Pontosphaera huxleyi</name>
    <dbReference type="NCBI Taxonomy" id="2903"/>
    <lineage>
        <taxon>Eukaryota</taxon>
        <taxon>Haptista</taxon>
        <taxon>Haptophyta</taxon>
        <taxon>Prymnesiophyceae</taxon>
        <taxon>Isochrysidales</taxon>
        <taxon>Noelaerhabdaceae</taxon>
        <taxon>Emiliania</taxon>
    </lineage>
</organism>
<dbReference type="SUPFAM" id="SSF56112">
    <property type="entry name" value="Protein kinase-like (PK-like)"/>
    <property type="match status" value="1"/>
</dbReference>
<reference evidence="9" key="1">
    <citation type="submission" date="2021-01" db="EMBL/GenBank/DDBJ databases">
        <authorList>
            <person name="Corre E."/>
            <person name="Pelletier E."/>
            <person name="Niang G."/>
            <person name="Scheremetjew M."/>
            <person name="Finn R."/>
            <person name="Kale V."/>
            <person name="Holt S."/>
            <person name="Cochrane G."/>
            <person name="Meng A."/>
            <person name="Brown T."/>
            <person name="Cohen L."/>
        </authorList>
    </citation>
    <scope>NUCLEOTIDE SEQUENCE</scope>
    <source>
        <strain evidence="9">379</strain>
    </source>
</reference>
<protein>
    <recommendedName>
        <fullName evidence="8">Protein kinase domain-containing protein</fullName>
    </recommendedName>
</protein>
<dbReference type="AlphaFoldDB" id="A0A6U8PXA8"/>
<dbReference type="Pfam" id="PF00069">
    <property type="entry name" value="Pkinase"/>
    <property type="match status" value="1"/>
</dbReference>
<dbReference type="InterPro" id="IPR011009">
    <property type="entry name" value="Kinase-like_dom_sf"/>
</dbReference>
<feature type="binding site" evidence="6">
    <location>
        <position position="43"/>
    </location>
    <ligand>
        <name>ATP</name>
        <dbReference type="ChEBI" id="CHEBI:30616"/>
    </ligand>
</feature>
<dbReference type="Gene3D" id="1.10.510.10">
    <property type="entry name" value="Transferase(Phosphotransferase) domain 1"/>
    <property type="match status" value="1"/>
</dbReference>
<keyword evidence="3 6" id="KW-0547">Nucleotide-binding</keyword>
<comment type="similarity">
    <text evidence="7">Belongs to the protein kinase superfamily.</text>
</comment>
<keyword evidence="2" id="KW-0808">Transferase</keyword>
<accession>A0A6U8PXA8</accession>
<name>A0A6U8PXA8_EMIHU</name>
<dbReference type="GO" id="GO:0005524">
    <property type="term" value="F:ATP binding"/>
    <property type="evidence" value="ECO:0007669"/>
    <property type="project" value="UniProtKB-UniRule"/>
</dbReference>
<proteinExistence type="inferred from homology"/>
<keyword evidence="5 6" id="KW-0067">ATP-binding</keyword>
<dbReference type="PROSITE" id="PS50011">
    <property type="entry name" value="PROTEIN_KINASE_DOM"/>
    <property type="match status" value="1"/>
</dbReference>
<evidence type="ECO:0000256" key="1">
    <source>
        <dbReference type="ARBA" id="ARBA00022527"/>
    </source>
</evidence>
<feature type="domain" description="Protein kinase" evidence="8">
    <location>
        <begin position="12"/>
        <end position="285"/>
    </location>
</feature>
<evidence type="ECO:0000313" key="9">
    <source>
        <dbReference type="EMBL" id="CAE0564700.1"/>
    </source>
</evidence>
<dbReference type="InterPro" id="IPR000719">
    <property type="entry name" value="Prot_kinase_dom"/>
</dbReference>
<dbReference type="GO" id="GO:0004674">
    <property type="term" value="F:protein serine/threonine kinase activity"/>
    <property type="evidence" value="ECO:0007669"/>
    <property type="project" value="UniProtKB-KW"/>
</dbReference>
<keyword evidence="4" id="KW-0418">Kinase</keyword>
<evidence type="ECO:0000256" key="7">
    <source>
        <dbReference type="RuleBase" id="RU000304"/>
    </source>
</evidence>
<keyword evidence="1 7" id="KW-0723">Serine/threonine-protein kinase</keyword>
<dbReference type="PROSITE" id="PS00107">
    <property type="entry name" value="PROTEIN_KINASE_ATP"/>
    <property type="match status" value="1"/>
</dbReference>
<evidence type="ECO:0000256" key="5">
    <source>
        <dbReference type="ARBA" id="ARBA00022840"/>
    </source>
</evidence>
<dbReference type="PROSITE" id="PS00108">
    <property type="entry name" value="PROTEIN_KINASE_ST"/>
    <property type="match status" value="1"/>
</dbReference>
<dbReference type="PANTHER" id="PTHR24349">
    <property type="entry name" value="SERINE/THREONINE-PROTEIN KINASE"/>
    <property type="match status" value="1"/>
</dbReference>
<evidence type="ECO:0000256" key="2">
    <source>
        <dbReference type="ARBA" id="ARBA00022679"/>
    </source>
</evidence>
<evidence type="ECO:0000259" key="8">
    <source>
        <dbReference type="PROSITE" id="PS50011"/>
    </source>
</evidence>
<sequence length="344" mass="37289">MSSREQIGRFEVNLDRLLGSGGFGQVFRAVDQTASPPLYVAAKRGRVADLRREAQILELVAGHPAIIELHGFVEDPRPGGRAFLFLEICSGGELFDRLIDSGCLSERAARPFARNIAEALRHCLSRGIAHRDVKLENVMLSAEDPSALKLIDFGLACQVPLAPDGSVEPVLLYDGVGSKSWMAPELFFASAGYHAPPVDCWAYGVLVFSLLSGFFPFDEAKASDWRFARLAQSVANGVGPCDAIFRMYNRSCPFSPAAREFCDALLTIDATARATIEQCLNHTWLTPPPSTATARGAYLDDDVVYRTAERALAAGEEEGLVAPPPPDGAPRLMRQTARVLCAPP</sequence>
<dbReference type="InterPro" id="IPR017441">
    <property type="entry name" value="Protein_kinase_ATP_BS"/>
</dbReference>
<gene>
    <name evidence="9" type="ORF">EHUX00137_LOCUS26745</name>
</gene>
<dbReference type="EMBL" id="HBIR01034340">
    <property type="protein sequence ID" value="CAE0564700.1"/>
    <property type="molecule type" value="Transcribed_RNA"/>
</dbReference>
<dbReference type="InterPro" id="IPR008271">
    <property type="entry name" value="Ser/Thr_kinase_AS"/>
</dbReference>
<dbReference type="InterPro" id="IPR050205">
    <property type="entry name" value="CDPK_Ser/Thr_kinases"/>
</dbReference>
<evidence type="ECO:0000256" key="4">
    <source>
        <dbReference type="ARBA" id="ARBA00022777"/>
    </source>
</evidence>
<dbReference type="SMART" id="SM00220">
    <property type="entry name" value="S_TKc"/>
    <property type="match status" value="1"/>
</dbReference>
<evidence type="ECO:0000256" key="3">
    <source>
        <dbReference type="ARBA" id="ARBA00022741"/>
    </source>
</evidence>
<evidence type="ECO:0000256" key="6">
    <source>
        <dbReference type="PROSITE-ProRule" id="PRU10141"/>
    </source>
</evidence>